<proteinExistence type="predicted"/>
<evidence type="ECO:0008006" key="3">
    <source>
        <dbReference type="Google" id="ProtNLM"/>
    </source>
</evidence>
<organism evidence="1 2">
    <name type="scientific">Methyloceanibacter marginalis</name>
    <dbReference type="NCBI Taxonomy" id="1774971"/>
    <lineage>
        <taxon>Bacteria</taxon>
        <taxon>Pseudomonadati</taxon>
        <taxon>Pseudomonadota</taxon>
        <taxon>Alphaproteobacteria</taxon>
        <taxon>Hyphomicrobiales</taxon>
        <taxon>Hyphomicrobiaceae</taxon>
        <taxon>Methyloceanibacter</taxon>
    </lineage>
</organism>
<dbReference type="InterPro" id="IPR011006">
    <property type="entry name" value="CheY-like_superfamily"/>
</dbReference>
<dbReference type="AlphaFoldDB" id="A0A1E3WB25"/>
<evidence type="ECO:0000313" key="2">
    <source>
        <dbReference type="Proteomes" id="UP000095042"/>
    </source>
</evidence>
<comment type="caution">
    <text evidence="1">The sequence shown here is derived from an EMBL/GenBank/DDBJ whole genome shotgun (WGS) entry which is preliminary data.</text>
</comment>
<dbReference type="SUPFAM" id="SSF52172">
    <property type="entry name" value="CheY-like"/>
    <property type="match status" value="1"/>
</dbReference>
<name>A0A1E3WB25_9HYPH</name>
<reference evidence="1 2" key="1">
    <citation type="journal article" date="2016" name="Environ. Microbiol.">
        <title>New Methyloceanibacter diversity from North Sea sediments includes methanotroph containing solely the soluble methane monooxygenase.</title>
        <authorList>
            <person name="Vekeman B."/>
            <person name="Kerckhof F.M."/>
            <person name="Cremers G."/>
            <person name="de Vos P."/>
            <person name="Vandamme P."/>
            <person name="Boon N."/>
            <person name="Op den Camp H.J."/>
            <person name="Heylen K."/>
        </authorList>
    </citation>
    <scope>NUCLEOTIDE SEQUENCE [LARGE SCALE GENOMIC DNA]</scope>
    <source>
        <strain evidence="1 2">R-67177</strain>
    </source>
</reference>
<sequence>MRLREIEVAQAETILIAVSDGVLADSLRFSLELEGYETRFCDEHSLLPVMSAPCVRGACLVLDQDVFSRVVDGVTGGLFSGNGMPVILMVSESTRRVLANARSAGVTEVVEQPLMGPTLVHTIRQVIGRNGCSRAALRRS</sequence>
<gene>
    <name evidence="1" type="ORF">AUC71_12285</name>
</gene>
<accession>A0A1E3WB25</accession>
<protein>
    <recommendedName>
        <fullName evidence="3">Response regulatory domain-containing protein</fullName>
    </recommendedName>
</protein>
<dbReference type="Proteomes" id="UP000095042">
    <property type="component" value="Unassembled WGS sequence"/>
</dbReference>
<dbReference type="RefSeq" id="WP_069623818.1">
    <property type="nucleotide sequence ID" value="NZ_LPWD01000187.1"/>
</dbReference>
<evidence type="ECO:0000313" key="1">
    <source>
        <dbReference type="EMBL" id="ODS02991.1"/>
    </source>
</evidence>
<dbReference type="EMBL" id="LPWD01000187">
    <property type="protein sequence ID" value="ODS02991.1"/>
    <property type="molecule type" value="Genomic_DNA"/>
</dbReference>
<keyword evidence="2" id="KW-1185">Reference proteome</keyword>